<comment type="catalytic activity">
    <reaction evidence="6">
        <text>[DNA-directed RNA polymerase] + ATP = phospho-[DNA-directed RNA polymerase] + ADP + H(+)</text>
        <dbReference type="Rhea" id="RHEA:10216"/>
        <dbReference type="Rhea" id="RHEA-COMP:11321"/>
        <dbReference type="Rhea" id="RHEA-COMP:11322"/>
        <dbReference type="ChEBI" id="CHEBI:15378"/>
        <dbReference type="ChEBI" id="CHEBI:30616"/>
        <dbReference type="ChEBI" id="CHEBI:43176"/>
        <dbReference type="ChEBI" id="CHEBI:68546"/>
        <dbReference type="ChEBI" id="CHEBI:456216"/>
        <dbReference type="EC" id="2.7.11.23"/>
    </reaction>
</comment>
<evidence type="ECO:0000256" key="3">
    <source>
        <dbReference type="ARBA" id="ARBA00022553"/>
    </source>
</evidence>
<evidence type="ECO:0000313" key="10">
    <source>
        <dbReference type="Proteomes" id="UP000298652"/>
    </source>
</evidence>
<gene>
    <name evidence="9" type="ORF">SEVIR_9G134600v2</name>
</gene>
<keyword evidence="10" id="KW-1185">Reference proteome</keyword>
<evidence type="ECO:0000256" key="1">
    <source>
        <dbReference type="ARBA" id="ARBA00006485"/>
    </source>
</evidence>
<dbReference type="GO" id="GO:0005524">
    <property type="term" value="F:ATP binding"/>
    <property type="evidence" value="ECO:0007669"/>
    <property type="project" value="UniProtKB-KW"/>
</dbReference>
<evidence type="ECO:0000259" key="8">
    <source>
        <dbReference type="PROSITE" id="PS50011"/>
    </source>
</evidence>
<evidence type="ECO:0000256" key="7">
    <source>
        <dbReference type="SAM" id="MobiDB-lite"/>
    </source>
</evidence>
<keyword evidence="3" id="KW-0597">Phosphoprotein</keyword>
<keyword evidence="4" id="KW-0547">Nucleotide-binding</keyword>
<dbReference type="InterPro" id="IPR000719">
    <property type="entry name" value="Prot_kinase_dom"/>
</dbReference>
<evidence type="ECO:0000256" key="2">
    <source>
        <dbReference type="ARBA" id="ARBA00012409"/>
    </source>
</evidence>
<dbReference type="InterPro" id="IPR050108">
    <property type="entry name" value="CDK"/>
</dbReference>
<dbReference type="SMART" id="SM00220">
    <property type="entry name" value="S_TKc"/>
    <property type="match status" value="1"/>
</dbReference>
<dbReference type="Pfam" id="PF00069">
    <property type="entry name" value="Pkinase"/>
    <property type="match status" value="1"/>
</dbReference>
<dbReference type="SUPFAM" id="SSF56112">
    <property type="entry name" value="Protein kinase-like (PK-like)"/>
    <property type="match status" value="1"/>
</dbReference>
<dbReference type="InterPro" id="IPR008271">
    <property type="entry name" value="Ser/Thr_kinase_AS"/>
</dbReference>
<dbReference type="EC" id="2.7.11.23" evidence="2"/>
<sequence>MAAACVEAAAAPPRHHPATQLSRNRKRMHVAMGTTDDYEETETCCLGEEAFGAVVRARHRPARPSNSALLREALFLEACAGNPFVVGSRGLARDPATAELCLVMDCGGAREPPLRPAPARPRREPAAVRGTVRAATWHLLTGAKRMHERRIIHWDIKPSNILVDDDRGARAPSTSATSGTPCPRTSRRRTSRPARCVTWRPEMLLGSLSPDYDERVDTWSLGCVMADLIKGWNPFQGLDEEGQLCAIFDVLGVPDVRVRYNLLRKHFPEMKLTKEGFEVLSGLLTEALLAAAAALKHPWFAKIVVPELSKREEVAPLLPERRRINAMRVS</sequence>
<name>A0A4U6SSZ0_SETVI</name>
<keyword evidence="5" id="KW-0067">ATP-binding</keyword>
<feature type="region of interest" description="Disordered" evidence="7">
    <location>
        <begin position="165"/>
        <end position="193"/>
    </location>
</feature>
<dbReference type="AlphaFoldDB" id="A0A4U6SSZ0"/>
<organism evidence="9 10">
    <name type="scientific">Setaria viridis</name>
    <name type="common">Green bristlegrass</name>
    <name type="synonym">Setaria italica subsp. viridis</name>
    <dbReference type="NCBI Taxonomy" id="4556"/>
    <lineage>
        <taxon>Eukaryota</taxon>
        <taxon>Viridiplantae</taxon>
        <taxon>Streptophyta</taxon>
        <taxon>Embryophyta</taxon>
        <taxon>Tracheophyta</taxon>
        <taxon>Spermatophyta</taxon>
        <taxon>Magnoliopsida</taxon>
        <taxon>Liliopsida</taxon>
        <taxon>Poales</taxon>
        <taxon>Poaceae</taxon>
        <taxon>PACMAD clade</taxon>
        <taxon>Panicoideae</taxon>
        <taxon>Panicodae</taxon>
        <taxon>Paniceae</taxon>
        <taxon>Cenchrinae</taxon>
        <taxon>Setaria</taxon>
    </lineage>
</organism>
<dbReference type="Gramene" id="TKV91987">
    <property type="protein sequence ID" value="TKV91987"/>
    <property type="gene ID" value="SEVIR_9G134600v2"/>
</dbReference>
<proteinExistence type="inferred from homology"/>
<dbReference type="PANTHER" id="PTHR24056:SF190">
    <property type="entry name" value="CYCLIN-DEPENDENT KINASE G-1"/>
    <property type="match status" value="1"/>
</dbReference>
<protein>
    <recommendedName>
        <fullName evidence="2">[RNA-polymerase]-subunit kinase</fullName>
        <ecNumber evidence="2">2.7.11.23</ecNumber>
    </recommendedName>
</protein>
<reference evidence="9" key="1">
    <citation type="submission" date="2019-03" db="EMBL/GenBank/DDBJ databases">
        <title>WGS assembly of Setaria viridis.</title>
        <authorList>
            <person name="Huang P."/>
            <person name="Jenkins J."/>
            <person name="Grimwood J."/>
            <person name="Barry K."/>
            <person name="Healey A."/>
            <person name="Mamidi S."/>
            <person name="Sreedasyam A."/>
            <person name="Shu S."/>
            <person name="Feldman M."/>
            <person name="Wu J."/>
            <person name="Yu Y."/>
            <person name="Chen C."/>
            <person name="Johnson J."/>
            <person name="Rokhsar D."/>
            <person name="Baxter I."/>
            <person name="Schmutz J."/>
            <person name="Brutnell T."/>
            <person name="Kellogg E."/>
        </authorList>
    </citation>
    <scope>NUCLEOTIDE SEQUENCE [LARGE SCALE GENOMIC DNA]</scope>
</reference>
<dbReference type="Proteomes" id="UP000298652">
    <property type="component" value="Chromosome 9"/>
</dbReference>
<dbReference type="PROSITE" id="PS00108">
    <property type="entry name" value="PROTEIN_KINASE_ST"/>
    <property type="match status" value="1"/>
</dbReference>
<dbReference type="Gene3D" id="1.10.510.10">
    <property type="entry name" value="Transferase(Phosphotransferase) domain 1"/>
    <property type="match status" value="1"/>
</dbReference>
<dbReference type="GO" id="GO:0007346">
    <property type="term" value="P:regulation of mitotic cell cycle"/>
    <property type="evidence" value="ECO:0007669"/>
    <property type="project" value="TreeGrafter"/>
</dbReference>
<feature type="domain" description="Protein kinase" evidence="8">
    <location>
        <begin position="40"/>
        <end position="300"/>
    </location>
</feature>
<evidence type="ECO:0000256" key="4">
    <source>
        <dbReference type="ARBA" id="ARBA00022741"/>
    </source>
</evidence>
<evidence type="ECO:0000256" key="5">
    <source>
        <dbReference type="ARBA" id="ARBA00022840"/>
    </source>
</evidence>
<accession>A0A4U6SSZ0</accession>
<dbReference type="EMBL" id="CM016560">
    <property type="protein sequence ID" value="TKV91987.1"/>
    <property type="molecule type" value="Genomic_DNA"/>
</dbReference>
<dbReference type="GO" id="GO:0008353">
    <property type="term" value="F:RNA polymerase II CTD heptapeptide repeat kinase activity"/>
    <property type="evidence" value="ECO:0007669"/>
    <property type="project" value="UniProtKB-EC"/>
</dbReference>
<comment type="similarity">
    <text evidence="1">Belongs to the protein kinase superfamily. CMGC Ser/Thr protein kinase family. CDC2/CDKX subfamily.</text>
</comment>
<evidence type="ECO:0000256" key="6">
    <source>
        <dbReference type="ARBA" id="ARBA00049280"/>
    </source>
</evidence>
<evidence type="ECO:0000313" key="9">
    <source>
        <dbReference type="EMBL" id="TKV91987.1"/>
    </source>
</evidence>
<dbReference type="PANTHER" id="PTHR24056">
    <property type="entry name" value="CELL DIVISION PROTEIN KINASE"/>
    <property type="match status" value="1"/>
</dbReference>
<dbReference type="GO" id="GO:0005634">
    <property type="term" value="C:nucleus"/>
    <property type="evidence" value="ECO:0007669"/>
    <property type="project" value="TreeGrafter"/>
</dbReference>
<dbReference type="InterPro" id="IPR011009">
    <property type="entry name" value="Kinase-like_dom_sf"/>
</dbReference>
<dbReference type="OMA" id="RMHERRI"/>
<dbReference type="PROSITE" id="PS50011">
    <property type="entry name" value="PROTEIN_KINASE_DOM"/>
    <property type="match status" value="1"/>
</dbReference>